<sequence length="297" mass="33520">MTDQVELEKLAAILEDSGDYRILRRLKPRTAAGALADGESRIGLFVDVETTGLDPERDEIIEIAMLPFRYSLDGVVIEILEPFDRLREPSTPIPQAVTALTGITDDMVAGQKIELSEISEFAGPADLVVAHNAAFDRRFLERFSQTFSTKPWACSMAEIDWAAEGFEGTKLAYLAADHGFFYERHRAANDCLAAVELLSRTMPRSGVSGLARLLAQARQTTWRIWAENSPFELKDTLKARGYRWSGGDARHPKAWHIDVLDAQKEAEIEYLCREIYKRPTKFRATKITAYDRYSSRI</sequence>
<dbReference type="Proteomes" id="UP000193200">
    <property type="component" value="Unassembled WGS sequence"/>
</dbReference>
<dbReference type="OrthoDB" id="9804290at2"/>
<dbReference type="EC" id="2.7.7.7" evidence="4"/>
<organism evidence="4 5">
    <name type="scientific">Oceanibacterium hippocampi</name>
    <dbReference type="NCBI Taxonomy" id="745714"/>
    <lineage>
        <taxon>Bacteria</taxon>
        <taxon>Pseudomonadati</taxon>
        <taxon>Pseudomonadota</taxon>
        <taxon>Alphaproteobacteria</taxon>
        <taxon>Sneathiellales</taxon>
        <taxon>Sneathiellaceae</taxon>
        <taxon>Oceanibacterium</taxon>
    </lineage>
</organism>
<dbReference type="GO" id="GO:0045004">
    <property type="term" value="P:DNA replication proofreading"/>
    <property type="evidence" value="ECO:0007669"/>
    <property type="project" value="TreeGrafter"/>
</dbReference>
<keyword evidence="4" id="KW-0808">Transferase</keyword>
<dbReference type="GO" id="GO:0008408">
    <property type="term" value="F:3'-5' exonuclease activity"/>
    <property type="evidence" value="ECO:0007669"/>
    <property type="project" value="TreeGrafter"/>
</dbReference>
<dbReference type="InterPro" id="IPR036397">
    <property type="entry name" value="RNaseH_sf"/>
</dbReference>
<evidence type="ECO:0000256" key="2">
    <source>
        <dbReference type="ARBA" id="ARBA00026073"/>
    </source>
</evidence>
<dbReference type="GO" id="GO:0003887">
    <property type="term" value="F:DNA-directed DNA polymerase activity"/>
    <property type="evidence" value="ECO:0007669"/>
    <property type="project" value="UniProtKB-EC"/>
</dbReference>
<dbReference type="Gene3D" id="3.30.420.10">
    <property type="entry name" value="Ribonuclease H-like superfamily/Ribonuclease H"/>
    <property type="match status" value="1"/>
</dbReference>
<dbReference type="InterPro" id="IPR012337">
    <property type="entry name" value="RNaseH-like_sf"/>
</dbReference>
<feature type="domain" description="Exonuclease" evidence="3">
    <location>
        <begin position="44"/>
        <end position="207"/>
    </location>
</feature>
<dbReference type="NCBIfam" id="NF006615">
    <property type="entry name" value="PRK09182.1"/>
    <property type="match status" value="1"/>
</dbReference>
<comment type="function">
    <text evidence="1">DNA polymerase III is a complex, multichain enzyme responsible for most of the replicative synthesis in bacteria. The epsilon subunit contain the editing function and is a proofreading 3'-5' exonuclease.</text>
</comment>
<evidence type="ECO:0000313" key="4">
    <source>
        <dbReference type="EMBL" id="SLN72288.1"/>
    </source>
</evidence>
<comment type="subunit">
    <text evidence="2">DNA polymerase III contains a core (composed of alpha, epsilon and theta chains) that associates with a tau subunit. This core dimerizes to form the POLIII' complex. PolIII' associates with the gamma complex (composed of gamma, delta, delta', psi and chi chains) and with the beta chain to form the complete DNA polymerase III complex.</text>
</comment>
<name>A0A1Y5TUN8_9PROT</name>
<accession>A0A1Y5TUN8</accession>
<keyword evidence="5" id="KW-1185">Reference proteome</keyword>
<dbReference type="InParanoid" id="A0A1Y5TUN8"/>
<dbReference type="FunCoup" id="A0A1Y5TUN8">
    <property type="interactions" value="18"/>
</dbReference>
<dbReference type="AlphaFoldDB" id="A0A1Y5TUN8"/>
<evidence type="ECO:0000256" key="1">
    <source>
        <dbReference type="ARBA" id="ARBA00025483"/>
    </source>
</evidence>
<dbReference type="CDD" id="cd06127">
    <property type="entry name" value="DEDDh"/>
    <property type="match status" value="1"/>
</dbReference>
<dbReference type="GO" id="GO:0003676">
    <property type="term" value="F:nucleic acid binding"/>
    <property type="evidence" value="ECO:0007669"/>
    <property type="project" value="InterPro"/>
</dbReference>
<dbReference type="GO" id="GO:0005829">
    <property type="term" value="C:cytosol"/>
    <property type="evidence" value="ECO:0007669"/>
    <property type="project" value="TreeGrafter"/>
</dbReference>
<dbReference type="InterPro" id="IPR013520">
    <property type="entry name" value="Ribonucl_H"/>
</dbReference>
<dbReference type="RefSeq" id="WP_085884795.1">
    <property type="nucleotide sequence ID" value="NZ_FWFR01000003.1"/>
</dbReference>
<dbReference type="SUPFAM" id="SSF53098">
    <property type="entry name" value="Ribonuclease H-like"/>
    <property type="match status" value="1"/>
</dbReference>
<gene>
    <name evidence="4" type="primary">polC</name>
    <name evidence="4" type="ORF">OCH7691_03450</name>
</gene>
<dbReference type="PANTHER" id="PTHR30231:SF37">
    <property type="entry name" value="EXODEOXYRIBONUCLEASE 10"/>
    <property type="match status" value="1"/>
</dbReference>
<dbReference type="PANTHER" id="PTHR30231">
    <property type="entry name" value="DNA POLYMERASE III SUBUNIT EPSILON"/>
    <property type="match status" value="1"/>
</dbReference>
<proteinExistence type="predicted"/>
<protein>
    <submittedName>
        <fullName evidence="4">DNA polymerase III PolC-type</fullName>
        <ecNumber evidence="4">2.7.7.7</ecNumber>
    </submittedName>
</protein>
<dbReference type="Pfam" id="PF00929">
    <property type="entry name" value="RNase_T"/>
    <property type="match status" value="1"/>
</dbReference>
<evidence type="ECO:0000259" key="3">
    <source>
        <dbReference type="SMART" id="SM00479"/>
    </source>
</evidence>
<keyword evidence="4" id="KW-0548">Nucleotidyltransferase</keyword>
<dbReference type="EMBL" id="FWFR01000003">
    <property type="protein sequence ID" value="SLN72288.1"/>
    <property type="molecule type" value="Genomic_DNA"/>
</dbReference>
<evidence type="ECO:0000313" key="5">
    <source>
        <dbReference type="Proteomes" id="UP000193200"/>
    </source>
</evidence>
<reference evidence="4 5" key="1">
    <citation type="submission" date="2017-03" db="EMBL/GenBank/DDBJ databases">
        <authorList>
            <person name="Afonso C.L."/>
            <person name="Miller P.J."/>
            <person name="Scott M.A."/>
            <person name="Spackman E."/>
            <person name="Goraichik I."/>
            <person name="Dimitrov K.M."/>
            <person name="Suarez D.L."/>
            <person name="Swayne D.E."/>
        </authorList>
    </citation>
    <scope>NUCLEOTIDE SEQUENCE [LARGE SCALE GENOMIC DNA]</scope>
    <source>
        <strain evidence="4 5">CECT 7691</strain>
    </source>
</reference>
<dbReference type="SMART" id="SM00479">
    <property type="entry name" value="EXOIII"/>
    <property type="match status" value="1"/>
</dbReference>
<dbReference type="FunFam" id="3.30.420.10:FF:000045">
    <property type="entry name" value="3'-5' exonuclease DinG"/>
    <property type="match status" value="1"/>
</dbReference>